<dbReference type="GO" id="GO:0002161">
    <property type="term" value="F:aminoacyl-tRNA deacylase activity"/>
    <property type="evidence" value="ECO:0007669"/>
    <property type="project" value="InterPro"/>
</dbReference>
<organism evidence="2 3">
    <name type="scientific">Thermohalobaculum xanthum</name>
    <dbReference type="NCBI Taxonomy" id="2753746"/>
    <lineage>
        <taxon>Bacteria</taxon>
        <taxon>Pseudomonadati</taxon>
        <taxon>Pseudomonadota</taxon>
        <taxon>Alphaproteobacteria</taxon>
        <taxon>Rhodobacterales</taxon>
        <taxon>Paracoccaceae</taxon>
        <taxon>Thermohalobaculum</taxon>
    </lineage>
</organism>
<dbReference type="Proteomes" id="UP000655420">
    <property type="component" value="Unassembled WGS sequence"/>
</dbReference>
<name>A0A8J7M7M6_9RHOB</name>
<evidence type="ECO:0000313" key="3">
    <source>
        <dbReference type="Proteomes" id="UP000655420"/>
    </source>
</evidence>
<dbReference type="PANTHER" id="PTHR30411">
    <property type="entry name" value="CYTOPLASMIC PROTEIN"/>
    <property type="match status" value="1"/>
</dbReference>
<dbReference type="CDD" id="cd04333">
    <property type="entry name" value="ProX_deacylase"/>
    <property type="match status" value="1"/>
</dbReference>
<protein>
    <submittedName>
        <fullName evidence="2">YbaK/EbsC family protein</fullName>
    </submittedName>
</protein>
<dbReference type="PANTHER" id="PTHR30411:SF1">
    <property type="entry name" value="CYTOPLASMIC PROTEIN"/>
    <property type="match status" value="1"/>
</dbReference>
<dbReference type="SUPFAM" id="SSF55826">
    <property type="entry name" value="YbaK/ProRS associated domain"/>
    <property type="match status" value="1"/>
</dbReference>
<dbReference type="InterPro" id="IPR007214">
    <property type="entry name" value="YbaK/aa-tRNA-synth-assoc-dom"/>
</dbReference>
<proteinExistence type="predicted"/>
<sequence length="161" mass="16711">MKDEAVLPPAAQRVQAALAALGSDARVREMPGSTRTAADAADACGCELGAIVKSLVFRDAATGAPILVLTSGTNRVHEKRLGRQLGVKLERADADFAREATGFAIGGVPPLGHPAPLRTVFDPALHAFETVWAAAGTPFAVFPIAPADLLRFTGAEEIDVT</sequence>
<dbReference type="Pfam" id="PF04073">
    <property type="entry name" value="tRNA_edit"/>
    <property type="match status" value="1"/>
</dbReference>
<evidence type="ECO:0000313" key="2">
    <source>
        <dbReference type="EMBL" id="MBK0399382.1"/>
    </source>
</evidence>
<dbReference type="AlphaFoldDB" id="A0A8J7M7M6"/>
<dbReference type="InterPro" id="IPR036754">
    <property type="entry name" value="YbaK/aa-tRNA-synt-asso_dom_sf"/>
</dbReference>
<dbReference type="RefSeq" id="WP_200609592.1">
    <property type="nucleotide sequence ID" value="NZ_JAEHHL010000005.1"/>
</dbReference>
<comment type="caution">
    <text evidence="2">The sequence shown here is derived from an EMBL/GenBank/DDBJ whole genome shotgun (WGS) entry which is preliminary data.</text>
</comment>
<reference evidence="2" key="1">
    <citation type="submission" date="2020-12" db="EMBL/GenBank/DDBJ databases">
        <title>Bacterial taxonomy.</title>
        <authorList>
            <person name="Pan X."/>
        </authorList>
    </citation>
    <scope>NUCLEOTIDE SEQUENCE</scope>
    <source>
        <strain evidence="2">M0105</strain>
    </source>
</reference>
<gene>
    <name evidence="2" type="ORF">H0I76_09285</name>
</gene>
<accession>A0A8J7M7M6</accession>
<dbReference type="Gene3D" id="3.90.960.10">
    <property type="entry name" value="YbaK/aminoacyl-tRNA synthetase-associated domain"/>
    <property type="match status" value="1"/>
</dbReference>
<evidence type="ECO:0000259" key="1">
    <source>
        <dbReference type="Pfam" id="PF04073"/>
    </source>
</evidence>
<dbReference type="EMBL" id="JAEHHL010000005">
    <property type="protein sequence ID" value="MBK0399382.1"/>
    <property type="molecule type" value="Genomic_DNA"/>
</dbReference>
<keyword evidence="3" id="KW-1185">Reference proteome</keyword>
<feature type="domain" description="YbaK/aminoacyl-tRNA synthetase-associated" evidence="1">
    <location>
        <begin position="34"/>
        <end position="152"/>
    </location>
</feature>